<dbReference type="GO" id="GO:0004197">
    <property type="term" value="F:cysteine-type endopeptidase activity"/>
    <property type="evidence" value="ECO:0007669"/>
    <property type="project" value="InterPro"/>
</dbReference>
<dbReference type="GO" id="GO:0005737">
    <property type="term" value="C:cytoplasm"/>
    <property type="evidence" value="ECO:0007669"/>
    <property type="project" value="TreeGrafter"/>
</dbReference>
<dbReference type="AlphaFoldDB" id="A0A8G0L3H0"/>
<dbReference type="GO" id="GO:0006508">
    <property type="term" value="P:proteolysis"/>
    <property type="evidence" value="ECO:0007669"/>
    <property type="project" value="InterPro"/>
</dbReference>
<sequence length="684" mass="76871">MLDKWALLIGVDFYFQGHTRGVRFNHLQGCVRDVSRIEEYLKRAHLEKHGVLHIEKLTASYDDDNRNRPMEADEKTWPTYDNIKAKIDYIGSKVRPGDLVHIHYSGHGILRHKLKDTAREEGGDAISGTALAPTDVMNGGAYVSGYQLGVWVRRLVEIHKARVSITLDSCYSGKGFRHGSDGNFTLRTSEDSEFDESWLDSDEKAEMDVLDDNDGAEDDLGSSQRNAKVKRSWLSTPEGCTVLTACQITEQAGEYKFPYQSGKNGILTHWMLEIIDQEHHAQLPTYARIAHHVKSRIKTQMMERSQTPILHGDSFYEFFGDQKLVRIPMSSARLRSGIENKFFSVDVGTAQGVAKGAVYSIYPSTVSFEKGSPRQKPPYSAINFAPPKILIYKVSLFESEGTLIDEGAMPEIMTTDEGSSYLAALVTWALPSEQLQCKFTACLNSDTNTFEIKDNQHKRVARVPAISVIDYRAGGKIARMLKQLARFNALADLDYMYGEPSGSLTAGNYTFELLDRETGKALKPSEGTYEVKDNQQVEVRFVNNSEDKNVHVAIFMFNATWGIQRVYPEEDGQPTAQAMPRDMELTCGLQMCIPRTVHADDPPDIRDRFRAYVYRGDKPPSWDELLLPDIPADAGLVPSVLTMEPKAVEDTGDASRNGKRLPKSKKSHGEWGLLEFWVHTTPLH</sequence>
<dbReference type="PANTHER" id="PTHR48104:SF30">
    <property type="entry name" value="METACASPASE-1"/>
    <property type="match status" value="1"/>
</dbReference>
<reference evidence="4 5" key="1">
    <citation type="journal article" date="2021" name="BMC Genomics">
        <title>Telomere-to-telomere genome assembly of asparaginase-producing Trichoderma simmonsii.</title>
        <authorList>
            <person name="Chung D."/>
            <person name="Kwon Y.M."/>
            <person name="Yang Y."/>
        </authorList>
    </citation>
    <scope>NUCLEOTIDE SEQUENCE [LARGE SCALE GENOMIC DNA]</scope>
    <source>
        <strain evidence="4 5">GH-Sj1</strain>
    </source>
</reference>
<gene>
    <name evidence="4" type="ORF">H0G86_002422</name>
</gene>
<organism evidence="4 5">
    <name type="scientific">Trichoderma simmonsii</name>
    <dbReference type="NCBI Taxonomy" id="1491479"/>
    <lineage>
        <taxon>Eukaryota</taxon>
        <taxon>Fungi</taxon>
        <taxon>Dikarya</taxon>
        <taxon>Ascomycota</taxon>
        <taxon>Pezizomycotina</taxon>
        <taxon>Sordariomycetes</taxon>
        <taxon>Hypocreomycetidae</taxon>
        <taxon>Hypocreales</taxon>
        <taxon>Hypocreaceae</taxon>
        <taxon>Trichoderma</taxon>
    </lineage>
</organism>
<dbReference type="Proteomes" id="UP000826661">
    <property type="component" value="Chromosome I"/>
</dbReference>
<feature type="compositionally biased region" description="Basic residues" evidence="2">
    <location>
        <begin position="657"/>
        <end position="666"/>
    </location>
</feature>
<evidence type="ECO:0000256" key="2">
    <source>
        <dbReference type="SAM" id="MobiDB-lite"/>
    </source>
</evidence>
<feature type="region of interest" description="Disordered" evidence="2">
    <location>
        <begin position="647"/>
        <end position="666"/>
    </location>
</feature>
<dbReference type="Pfam" id="PF00656">
    <property type="entry name" value="Peptidase_C14"/>
    <property type="match status" value="1"/>
</dbReference>
<feature type="domain" description="Peptidase C14 caspase" evidence="3">
    <location>
        <begin position="4"/>
        <end position="312"/>
    </location>
</feature>
<evidence type="ECO:0000256" key="1">
    <source>
        <dbReference type="ARBA" id="ARBA00009005"/>
    </source>
</evidence>
<dbReference type="Gene3D" id="3.40.50.1460">
    <property type="match status" value="1"/>
</dbReference>
<evidence type="ECO:0000313" key="4">
    <source>
        <dbReference type="EMBL" id="QYS95108.1"/>
    </source>
</evidence>
<comment type="similarity">
    <text evidence="1">Belongs to the peptidase C14B family.</text>
</comment>
<evidence type="ECO:0000259" key="3">
    <source>
        <dbReference type="Pfam" id="PF00656"/>
    </source>
</evidence>
<dbReference type="EMBL" id="CP075864">
    <property type="protein sequence ID" value="QYS95108.1"/>
    <property type="molecule type" value="Genomic_DNA"/>
</dbReference>
<keyword evidence="5" id="KW-1185">Reference proteome</keyword>
<protein>
    <submittedName>
        <fullName evidence="4">Caspase domain-containing protein</fullName>
    </submittedName>
</protein>
<accession>A0A8G0L3H0</accession>
<dbReference type="PANTHER" id="PTHR48104">
    <property type="entry name" value="METACASPASE-4"/>
    <property type="match status" value="1"/>
</dbReference>
<name>A0A8G0L3H0_9HYPO</name>
<evidence type="ECO:0000313" key="5">
    <source>
        <dbReference type="Proteomes" id="UP000826661"/>
    </source>
</evidence>
<dbReference type="InterPro" id="IPR011600">
    <property type="entry name" value="Pept_C14_caspase"/>
</dbReference>
<proteinExistence type="inferred from homology"/>
<dbReference type="InterPro" id="IPR050452">
    <property type="entry name" value="Metacaspase"/>
</dbReference>